<proteinExistence type="predicted"/>
<feature type="compositionally biased region" description="Polar residues" evidence="1">
    <location>
        <begin position="10"/>
        <end position="19"/>
    </location>
</feature>
<dbReference type="Proteomes" id="UP000247409">
    <property type="component" value="Unassembled WGS sequence"/>
</dbReference>
<protein>
    <submittedName>
        <fullName evidence="2">Uncharacterized protein</fullName>
    </submittedName>
</protein>
<reference evidence="2 3" key="1">
    <citation type="journal article" date="2018" name="Mol. Biol. Evol.">
        <title>Analysis of the draft genome of the red seaweed Gracilariopsis chorda provides insights into genome size evolution in Rhodophyta.</title>
        <authorList>
            <person name="Lee J."/>
            <person name="Yang E.C."/>
            <person name="Graf L."/>
            <person name="Yang J.H."/>
            <person name="Qiu H."/>
            <person name="Zel Zion U."/>
            <person name="Chan C.X."/>
            <person name="Stephens T.G."/>
            <person name="Weber A.P.M."/>
            <person name="Boo G.H."/>
            <person name="Boo S.M."/>
            <person name="Kim K.M."/>
            <person name="Shin Y."/>
            <person name="Jung M."/>
            <person name="Lee S.J."/>
            <person name="Yim H.S."/>
            <person name="Lee J.H."/>
            <person name="Bhattacharya D."/>
            <person name="Yoon H.S."/>
        </authorList>
    </citation>
    <scope>NUCLEOTIDE SEQUENCE [LARGE SCALE GENOMIC DNA]</scope>
    <source>
        <strain evidence="2 3">SKKU-2015</strain>
        <tissue evidence="2">Whole body</tissue>
    </source>
</reference>
<evidence type="ECO:0000313" key="3">
    <source>
        <dbReference type="Proteomes" id="UP000247409"/>
    </source>
</evidence>
<organism evidence="2 3">
    <name type="scientific">Gracilariopsis chorda</name>
    <dbReference type="NCBI Taxonomy" id="448386"/>
    <lineage>
        <taxon>Eukaryota</taxon>
        <taxon>Rhodophyta</taxon>
        <taxon>Florideophyceae</taxon>
        <taxon>Rhodymeniophycidae</taxon>
        <taxon>Gracilariales</taxon>
        <taxon>Gracilariaceae</taxon>
        <taxon>Gracilariopsis</taxon>
    </lineage>
</organism>
<evidence type="ECO:0000256" key="1">
    <source>
        <dbReference type="SAM" id="MobiDB-lite"/>
    </source>
</evidence>
<accession>A0A2V3IE72</accession>
<keyword evidence="3" id="KW-1185">Reference proteome</keyword>
<comment type="caution">
    <text evidence="2">The sequence shown here is derived from an EMBL/GenBank/DDBJ whole genome shotgun (WGS) entry which is preliminary data.</text>
</comment>
<dbReference type="OrthoDB" id="12214at2759"/>
<sequence>MAVFPMKPSAESTPKSSLEPSAESLPDSSVQSSTESGPEPSAQGDVDSPFRVCEDVRAWSAFQSHQLLFEKHGMAWVFCDANESCTTDGHMVVFRGQVMMMNKYCDIFGCEKRSMHVNSPRNTRGLRAQSRTGGLAYTVFAAKHETRMEEGVLLVAIRLGL</sequence>
<feature type="compositionally biased region" description="Polar residues" evidence="1">
    <location>
        <begin position="26"/>
        <end position="36"/>
    </location>
</feature>
<gene>
    <name evidence="2" type="ORF">BWQ96_09929</name>
</gene>
<name>A0A2V3IE72_9FLOR</name>
<evidence type="ECO:0000313" key="2">
    <source>
        <dbReference type="EMBL" id="PXF40351.1"/>
    </source>
</evidence>
<feature type="region of interest" description="Disordered" evidence="1">
    <location>
        <begin position="1"/>
        <end position="47"/>
    </location>
</feature>
<dbReference type="EMBL" id="NBIV01000306">
    <property type="protein sequence ID" value="PXF40351.1"/>
    <property type="molecule type" value="Genomic_DNA"/>
</dbReference>
<dbReference type="AlphaFoldDB" id="A0A2V3IE72"/>